<sequence>MTVPVVAIFVAKPGNEAKLEELFRGVIAPTHKEKGCISYQLNRDLDEPRRFVWTEEWESRELLEAHLVSPHITALFGQVPDLVESSQVIMLGAVAGGRA</sequence>
<dbReference type="GO" id="GO:0005829">
    <property type="term" value="C:cytosol"/>
    <property type="evidence" value="ECO:0007669"/>
    <property type="project" value="TreeGrafter"/>
</dbReference>
<evidence type="ECO:0000313" key="2">
    <source>
        <dbReference type="EMBL" id="GGF89221.1"/>
    </source>
</evidence>
<dbReference type="InterPro" id="IPR011008">
    <property type="entry name" value="Dimeric_a/b-barrel"/>
</dbReference>
<dbReference type="Proteomes" id="UP000606044">
    <property type="component" value="Unassembled WGS sequence"/>
</dbReference>
<dbReference type="GO" id="GO:0016491">
    <property type="term" value="F:oxidoreductase activity"/>
    <property type="evidence" value="ECO:0007669"/>
    <property type="project" value="TreeGrafter"/>
</dbReference>
<dbReference type="EMBL" id="BMCT01000014">
    <property type="protein sequence ID" value="GGF89221.1"/>
    <property type="molecule type" value="Genomic_DNA"/>
</dbReference>
<proteinExistence type="predicted"/>
<reference evidence="2" key="2">
    <citation type="submission" date="2020-09" db="EMBL/GenBank/DDBJ databases">
        <authorList>
            <person name="Sun Q."/>
            <person name="Sedlacek I."/>
        </authorList>
    </citation>
    <scope>NUCLEOTIDE SEQUENCE</scope>
    <source>
        <strain evidence="2">CCM 7897</strain>
    </source>
</reference>
<dbReference type="PANTHER" id="PTHR33336">
    <property type="entry name" value="QUINOL MONOOXYGENASE YGIN-RELATED"/>
    <property type="match status" value="1"/>
</dbReference>
<accession>A0A917CL92</accession>
<protein>
    <recommendedName>
        <fullName evidence="1">ABM domain-containing protein</fullName>
    </recommendedName>
</protein>
<dbReference type="InterPro" id="IPR050744">
    <property type="entry name" value="AI-2_Isomerase_LsrG"/>
</dbReference>
<dbReference type="Pfam" id="PF03992">
    <property type="entry name" value="ABM"/>
    <property type="match status" value="1"/>
</dbReference>
<dbReference type="SUPFAM" id="SSF54909">
    <property type="entry name" value="Dimeric alpha+beta barrel"/>
    <property type="match status" value="1"/>
</dbReference>
<comment type="caution">
    <text evidence="2">The sequence shown here is derived from an EMBL/GenBank/DDBJ whole genome shotgun (WGS) entry which is preliminary data.</text>
</comment>
<dbReference type="PROSITE" id="PS51725">
    <property type="entry name" value="ABM"/>
    <property type="match status" value="1"/>
</dbReference>
<keyword evidence="3" id="KW-1185">Reference proteome</keyword>
<name>A0A917CL92_9HYPH</name>
<reference evidence="2" key="1">
    <citation type="journal article" date="2014" name="Int. J. Syst. Evol. Microbiol.">
        <title>Complete genome sequence of Corynebacterium casei LMG S-19264T (=DSM 44701T), isolated from a smear-ripened cheese.</title>
        <authorList>
            <consortium name="US DOE Joint Genome Institute (JGI-PGF)"/>
            <person name="Walter F."/>
            <person name="Albersmeier A."/>
            <person name="Kalinowski J."/>
            <person name="Ruckert C."/>
        </authorList>
    </citation>
    <scope>NUCLEOTIDE SEQUENCE</scope>
    <source>
        <strain evidence="2">CCM 7897</strain>
    </source>
</reference>
<evidence type="ECO:0000313" key="3">
    <source>
        <dbReference type="Proteomes" id="UP000606044"/>
    </source>
</evidence>
<dbReference type="InterPro" id="IPR007138">
    <property type="entry name" value="ABM_dom"/>
</dbReference>
<organism evidence="2 3">
    <name type="scientific">Azorhizobium oxalatiphilum</name>
    <dbReference type="NCBI Taxonomy" id="980631"/>
    <lineage>
        <taxon>Bacteria</taxon>
        <taxon>Pseudomonadati</taxon>
        <taxon>Pseudomonadota</taxon>
        <taxon>Alphaproteobacteria</taxon>
        <taxon>Hyphomicrobiales</taxon>
        <taxon>Xanthobacteraceae</taxon>
        <taxon>Azorhizobium</taxon>
    </lineage>
</organism>
<dbReference type="Gene3D" id="3.30.70.100">
    <property type="match status" value="1"/>
</dbReference>
<dbReference type="AlphaFoldDB" id="A0A917CL92"/>
<dbReference type="PANTHER" id="PTHR33336:SF3">
    <property type="entry name" value="ABM DOMAIN-CONTAINING PROTEIN"/>
    <property type="match status" value="1"/>
</dbReference>
<gene>
    <name evidence="2" type="ORF">GCM10007301_56420</name>
</gene>
<evidence type="ECO:0000259" key="1">
    <source>
        <dbReference type="PROSITE" id="PS51725"/>
    </source>
</evidence>
<dbReference type="RefSeq" id="WP_188584217.1">
    <property type="nucleotide sequence ID" value="NZ_BMCT01000014.1"/>
</dbReference>
<feature type="domain" description="ABM" evidence="1">
    <location>
        <begin position="3"/>
        <end position="91"/>
    </location>
</feature>